<dbReference type="HAMAP" id="MF_00386">
    <property type="entry name" value="UPF0161_YidD"/>
    <property type="match status" value="1"/>
</dbReference>
<accession>A0A932I0X0</accession>
<evidence type="ECO:0000313" key="3">
    <source>
        <dbReference type="Proteomes" id="UP000782312"/>
    </source>
</evidence>
<keyword evidence="1" id="KW-1003">Cell membrane</keyword>
<evidence type="ECO:0000313" key="2">
    <source>
        <dbReference type="EMBL" id="MBI3127742.1"/>
    </source>
</evidence>
<dbReference type="PANTHER" id="PTHR33383:SF1">
    <property type="entry name" value="MEMBRANE PROTEIN INSERTION EFFICIENCY FACTOR-RELATED"/>
    <property type="match status" value="1"/>
</dbReference>
<organism evidence="2 3">
    <name type="scientific">Tectimicrobiota bacterium</name>
    <dbReference type="NCBI Taxonomy" id="2528274"/>
    <lineage>
        <taxon>Bacteria</taxon>
        <taxon>Pseudomonadati</taxon>
        <taxon>Nitrospinota/Tectimicrobiota group</taxon>
        <taxon>Candidatus Tectimicrobiota</taxon>
    </lineage>
</organism>
<dbReference type="InterPro" id="IPR002696">
    <property type="entry name" value="Membr_insert_effic_factor_YidD"/>
</dbReference>
<comment type="similarity">
    <text evidence="1">Belongs to the UPF0161 family.</text>
</comment>
<evidence type="ECO:0000256" key="1">
    <source>
        <dbReference type="HAMAP-Rule" id="MF_00386"/>
    </source>
</evidence>
<proteinExistence type="inferred from homology"/>
<dbReference type="EMBL" id="JACPUR010000019">
    <property type="protein sequence ID" value="MBI3127742.1"/>
    <property type="molecule type" value="Genomic_DNA"/>
</dbReference>
<keyword evidence="1" id="KW-0472">Membrane</keyword>
<reference evidence="2" key="1">
    <citation type="submission" date="2020-07" db="EMBL/GenBank/DDBJ databases">
        <title>Huge and variable diversity of episymbiotic CPR bacteria and DPANN archaea in groundwater ecosystems.</title>
        <authorList>
            <person name="He C.Y."/>
            <person name="Keren R."/>
            <person name="Whittaker M."/>
            <person name="Farag I.F."/>
            <person name="Doudna J."/>
            <person name="Cate J.H.D."/>
            <person name="Banfield J.F."/>
        </authorList>
    </citation>
    <scope>NUCLEOTIDE SEQUENCE</scope>
    <source>
        <strain evidence="2">NC_groundwater_763_Ag_S-0.2um_68_21</strain>
    </source>
</reference>
<protein>
    <recommendedName>
        <fullName evidence="1">Putative membrane protein insertion efficiency factor</fullName>
    </recommendedName>
</protein>
<dbReference type="Proteomes" id="UP000782312">
    <property type="component" value="Unassembled WGS sequence"/>
</dbReference>
<comment type="function">
    <text evidence="1">Could be involved in insertion of integral membrane proteins into the membrane.</text>
</comment>
<comment type="caution">
    <text evidence="2">The sequence shown here is derived from an EMBL/GenBank/DDBJ whole genome shotgun (WGS) entry which is preliminary data.</text>
</comment>
<comment type="subcellular location">
    <subcellularLocation>
        <location evidence="1">Cell membrane</location>
        <topology evidence="1">Peripheral membrane protein</topology>
        <orientation evidence="1">Cytoplasmic side</orientation>
    </subcellularLocation>
</comment>
<gene>
    <name evidence="2" type="primary">yidD</name>
    <name evidence="2" type="ORF">HYZ11_09080</name>
</gene>
<dbReference type="SMART" id="SM01234">
    <property type="entry name" value="Haemolytic"/>
    <property type="match status" value="1"/>
</dbReference>
<dbReference type="NCBIfam" id="TIGR00278">
    <property type="entry name" value="membrane protein insertion efficiency factor YidD"/>
    <property type="match status" value="1"/>
</dbReference>
<dbReference type="GO" id="GO:0005886">
    <property type="term" value="C:plasma membrane"/>
    <property type="evidence" value="ECO:0007669"/>
    <property type="project" value="UniProtKB-SubCell"/>
</dbReference>
<dbReference type="AlphaFoldDB" id="A0A932I0X0"/>
<dbReference type="Pfam" id="PF01809">
    <property type="entry name" value="YidD"/>
    <property type="match status" value="1"/>
</dbReference>
<name>A0A932I0X0_UNCTE</name>
<dbReference type="PANTHER" id="PTHR33383">
    <property type="entry name" value="MEMBRANE PROTEIN INSERTION EFFICIENCY FACTOR-RELATED"/>
    <property type="match status" value="1"/>
</dbReference>
<sequence>MWKEPCGTRWAGTDGEAWRGSVAGLVGGAAIILIRGYQLLISPLLPGHCRFEPTCSRYAMEAFRRHPPHRALWLALRRIGRCHPFHPGGVDPVP</sequence>